<dbReference type="Gene3D" id="2.170.120.40">
    <property type="entry name" value="YbbR-like domain"/>
    <property type="match status" value="1"/>
</dbReference>
<dbReference type="OrthoDB" id="9815141at2"/>
<keyword evidence="1" id="KW-0472">Membrane</keyword>
<evidence type="ECO:0008006" key="4">
    <source>
        <dbReference type="Google" id="ProtNLM"/>
    </source>
</evidence>
<dbReference type="PATRIC" id="fig|1162668.3.peg.745"/>
<dbReference type="AlphaFoldDB" id="I0IM55"/>
<dbReference type="STRING" id="1162668.LFE_0639"/>
<dbReference type="EMBL" id="AP012342">
    <property type="protein sequence ID" value="BAM06354.1"/>
    <property type="molecule type" value="Genomic_DNA"/>
</dbReference>
<evidence type="ECO:0000313" key="3">
    <source>
        <dbReference type="Proteomes" id="UP000007382"/>
    </source>
</evidence>
<reference evidence="3" key="2">
    <citation type="submission" date="2012-03" db="EMBL/GenBank/DDBJ databases">
        <title>The complete genome sequence of the pioneer microbe on fresh volcanic deposit, Leptospirillum ferrooxidans strain C2-3.</title>
        <authorList>
            <person name="Fujimura R."/>
            <person name="Sato Y."/>
            <person name="Nishizawa T."/>
            <person name="Nanba K."/>
            <person name="Oshima K."/>
            <person name="Hattori M."/>
            <person name="Kamijo T."/>
            <person name="Ohta H."/>
        </authorList>
    </citation>
    <scope>NUCLEOTIDE SEQUENCE [LARGE SCALE GENOMIC DNA]</scope>
    <source>
        <strain evidence="3">C2-3</strain>
    </source>
</reference>
<dbReference type="HOGENOM" id="CLU_1179049_0_0_0"/>
<dbReference type="PANTHER" id="PTHR37804">
    <property type="entry name" value="CDAA REGULATORY PROTEIN CDAR"/>
    <property type="match status" value="1"/>
</dbReference>
<proteinExistence type="predicted"/>
<dbReference type="Pfam" id="PF07949">
    <property type="entry name" value="YbbR"/>
    <property type="match status" value="1"/>
</dbReference>
<keyword evidence="3" id="KW-1185">Reference proteome</keyword>
<dbReference type="eggNOG" id="COG4856">
    <property type="taxonomic scope" value="Bacteria"/>
</dbReference>
<keyword evidence="1" id="KW-1133">Transmembrane helix</keyword>
<dbReference type="InterPro" id="IPR053154">
    <property type="entry name" value="c-di-AMP_regulator"/>
</dbReference>
<accession>I0IM55</accession>
<evidence type="ECO:0000256" key="1">
    <source>
        <dbReference type="SAM" id="Phobius"/>
    </source>
</evidence>
<protein>
    <recommendedName>
        <fullName evidence="4">YbbR-like protein</fullName>
    </recommendedName>
</protein>
<dbReference type="Proteomes" id="UP000007382">
    <property type="component" value="Chromosome"/>
</dbReference>
<gene>
    <name evidence="2" type="ordered locus">LFE_0639</name>
</gene>
<keyword evidence="1" id="KW-0812">Transmembrane</keyword>
<organism evidence="2 3">
    <name type="scientific">Leptospirillum ferrooxidans (strain C2-3)</name>
    <dbReference type="NCBI Taxonomy" id="1162668"/>
    <lineage>
        <taxon>Bacteria</taxon>
        <taxon>Pseudomonadati</taxon>
        <taxon>Nitrospirota</taxon>
        <taxon>Nitrospiria</taxon>
        <taxon>Nitrospirales</taxon>
        <taxon>Nitrospiraceae</taxon>
        <taxon>Leptospirillum</taxon>
    </lineage>
</organism>
<name>I0IM55_LEPFC</name>
<sequence length="224" mass="25279">MIISQKIRQFFSKNLLLKSLSLFLAILLWFYISQRGQESFTMNVPIIVNHIPSSVELERASPTHVLVTFTAPPGLYQQLKDQDLSVRVRADTIPTGTRRVRISPSMITLPPGVHIQRITPELVSLHLVRTIIRIIPVELQYYGQLTVPLDRFKIMVTPNTAKVQGDAIILNKMRALRIPPIDLKKITLKHSEQFVIPLTAREGAGFQIIGPESVTVTIVPIAHR</sequence>
<reference evidence="2 3" key="1">
    <citation type="journal article" date="2012" name="J. Bacteriol.">
        <title>Complete Genome Sequence of Leptospirillum ferrooxidans Strain C2-3, Isolated from a Fresh Volcanic Ash Deposit on the Island of Miyake, Japan.</title>
        <authorList>
            <person name="Fujimura R."/>
            <person name="Sato Y."/>
            <person name="Nishizawa T."/>
            <person name="Oshima K."/>
            <person name="Kim S.-W."/>
            <person name="Hattori M."/>
            <person name="Kamijo T."/>
            <person name="Ohta H."/>
        </authorList>
    </citation>
    <scope>NUCLEOTIDE SEQUENCE [LARGE SCALE GENOMIC DNA]</scope>
    <source>
        <strain evidence="2 3">C2-3</strain>
    </source>
</reference>
<dbReference type="InterPro" id="IPR012505">
    <property type="entry name" value="YbbR"/>
</dbReference>
<dbReference type="Gene3D" id="2.170.120.30">
    <property type="match status" value="1"/>
</dbReference>
<dbReference type="RefSeq" id="WP_014448846.1">
    <property type="nucleotide sequence ID" value="NC_017094.1"/>
</dbReference>
<feature type="transmembrane region" description="Helical" evidence="1">
    <location>
        <begin position="15"/>
        <end position="32"/>
    </location>
</feature>
<dbReference type="PANTHER" id="PTHR37804:SF1">
    <property type="entry name" value="CDAA REGULATORY PROTEIN CDAR"/>
    <property type="match status" value="1"/>
</dbReference>
<dbReference type="KEGG" id="lfc:LFE_0639"/>
<evidence type="ECO:0000313" key="2">
    <source>
        <dbReference type="EMBL" id="BAM06354.1"/>
    </source>
</evidence>